<sequence length="312" mass="32975">MSARPHPAHAAFHAHDWLHGIIADLATPFHARGGLDLLTFARLCERQVCAGASAVVVGDTIGEGDTLTEDERMTLIRTAVGIARGRLRVVASAGSNCTARAIAWTRMAQAAGADAAMSVVPYYNKPTADGIAAHFHAILDATTLPVILHDAPTRCVRALADDTIIDLAASFRVIGLRDDSGDASRLARLRPLLPPGFRLLTGQDATSLPYLLSGGDGVVSAIANVAPQLCRGMYVAAQKGCPRYATTISDMLMPLAEALSPEQVSSAVKHALSLRGLGHAAVRLPRVTLDDAGQRVVERAMEAIWAWPDEAT</sequence>
<dbReference type="SMART" id="SM01130">
    <property type="entry name" value="DHDPS"/>
    <property type="match status" value="1"/>
</dbReference>
<dbReference type="InterPro" id="IPR005263">
    <property type="entry name" value="DapA"/>
</dbReference>
<evidence type="ECO:0000256" key="10">
    <source>
        <dbReference type="ARBA" id="ARBA00023270"/>
    </source>
</evidence>
<evidence type="ECO:0000256" key="7">
    <source>
        <dbReference type="ARBA" id="ARBA00022915"/>
    </source>
</evidence>
<dbReference type="EMBL" id="CP036498">
    <property type="protein sequence ID" value="QUS38857.1"/>
    <property type="molecule type" value="Genomic_DNA"/>
</dbReference>
<dbReference type="CDD" id="cd00950">
    <property type="entry name" value="DHDPS"/>
    <property type="match status" value="1"/>
</dbReference>
<keyword evidence="15" id="KW-1185">Reference proteome</keyword>
<dbReference type="Gene3D" id="3.20.20.70">
    <property type="entry name" value="Aldolase class I"/>
    <property type="match status" value="1"/>
</dbReference>
<dbReference type="NCBIfam" id="TIGR00674">
    <property type="entry name" value="dapA"/>
    <property type="match status" value="1"/>
</dbReference>
<evidence type="ECO:0000256" key="11">
    <source>
        <dbReference type="ARBA" id="ARBA00047836"/>
    </source>
</evidence>
<comment type="subunit">
    <text evidence="12">Homotetramer; dimer of dimers.</text>
</comment>
<gene>
    <name evidence="12 14" type="primary">dapA</name>
    <name evidence="14" type="ORF">RPMA_08460</name>
</gene>
<protein>
    <recommendedName>
        <fullName evidence="4 12">4-hydroxy-tetrahydrodipicolinate synthase</fullName>
        <shortName evidence="12">HTPA synthase</shortName>
        <ecNumber evidence="4 12">4.3.3.7</ecNumber>
    </recommendedName>
</protein>
<feature type="binding site" evidence="12">
    <location>
        <position position="219"/>
    </location>
    <ligand>
        <name>pyruvate</name>
        <dbReference type="ChEBI" id="CHEBI:15361"/>
    </ligand>
</feature>
<dbReference type="PRINTS" id="PR00146">
    <property type="entry name" value="DHPICSNTHASE"/>
</dbReference>
<comment type="caution">
    <text evidence="12">Lacks conserved residue(s) required for the propagation of feature annotation.</text>
</comment>
<keyword evidence="6 12" id="KW-0028">Amino-acid biosynthesis</keyword>
<evidence type="ECO:0000256" key="4">
    <source>
        <dbReference type="ARBA" id="ARBA00012086"/>
    </source>
</evidence>
<evidence type="ECO:0000256" key="1">
    <source>
        <dbReference type="ARBA" id="ARBA00003294"/>
    </source>
</evidence>
<proteinExistence type="inferred from homology"/>
<accession>A0ABX8A6K3</accession>
<comment type="similarity">
    <text evidence="3 12 13">Belongs to the DapA family.</text>
</comment>
<evidence type="ECO:0000256" key="5">
    <source>
        <dbReference type="ARBA" id="ARBA00022490"/>
    </source>
</evidence>
<dbReference type="Proteomes" id="UP000682843">
    <property type="component" value="Chromosome"/>
</dbReference>
<comment type="function">
    <text evidence="1 12">Catalyzes the condensation of (S)-aspartate-beta-semialdehyde [(S)-ASA] and pyruvate to 4-hydroxy-tetrahydrodipicolinate (HTPA).</text>
</comment>
<comment type="pathway">
    <text evidence="2 12">Amino-acid biosynthesis; L-lysine biosynthesis via DAP pathway; (S)-tetrahydrodipicolinate from L-aspartate: step 3/4.</text>
</comment>
<evidence type="ECO:0000256" key="13">
    <source>
        <dbReference type="PIRNR" id="PIRNR001365"/>
    </source>
</evidence>
<dbReference type="Pfam" id="PF00701">
    <property type="entry name" value="DHDPS"/>
    <property type="match status" value="1"/>
</dbReference>
<evidence type="ECO:0000313" key="15">
    <source>
        <dbReference type="Proteomes" id="UP000682843"/>
    </source>
</evidence>
<dbReference type="GO" id="GO:0008840">
    <property type="term" value="F:4-hydroxy-tetrahydrodipicolinate synthase activity"/>
    <property type="evidence" value="ECO:0007669"/>
    <property type="project" value="UniProtKB-EC"/>
</dbReference>
<evidence type="ECO:0000256" key="9">
    <source>
        <dbReference type="ARBA" id="ARBA00023239"/>
    </source>
</evidence>
<evidence type="ECO:0000256" key="6">
    <source>
        <dbReference type="ARBA" id="ARBA00022605"/>
    </source>
</evidence>
<comment type="subcellular location">
    <subcellularLocation>
        <location evidence="12">Cytoplasm</location>
    </subcellularLocation>
</comment>
<evidence type="ECO:0000313" key="14">
    <source>
        <dbReference type="EMBL" id="QUS38857.1"/>
    </source>
</evidence>
<evidence type="ECO:0000256" key="8">
    <source>
        <dbReference type="ARBA" id="ARBA00023154"/>
    </source>
</evidence>
<feature type="site" description="Part of a proton relay during catalysis" evidence="12">
    <location>
        <position position="60"/>
    </location>
</feature>
<name>A0ABX8A6K3_9BRAD</name>
<comment type="catalytic activity">
    <reaction evidence="11 12">
        <text>L-aspartate 4-semialdehyde + pyruvate = (2S,4S)-4-hydroxy-2,3,4,5-tetrahydrodipicolinate + H2O + H(+)</text>
        <dbReference type="Rhea" id="RHEA:34171"/>
        <dbReference type="ChEBI" id="CHEBI:15361"/>
        <dbReference type="ChEBI" id="CHEBI:15377"/>
        <dbReference type="ChEBI" id="CHEBI:15378"/>
        <dbReference type="ChEBI" id="CHEBI:67139"/>
        <dbReference type="ChEBI" id="CHEBI:537519"/>
        <dbReference type="EC" id="4.3.3.7"/>
    </reaction>
</comment>
<keyword evidence="10 12" id="KW-0704">Schiff base</keyword>
<dbReference type="PIRSF" id="PIRSF001365">
    <property type="entry name" value="DHDPS"/>
    <property type="match status" value="1"/>
</dbReference>
<evidence type="ECO:0000256" key="3">
    <source>
        <dbReference type="ARBA" id="ARBA00007592"/>
    </source>
</evidence>
<dbReference type="InterPro" id="IPR013785">
    <property type="entry name" value="Aldolase_TIM"/>
</dbReference>
<dbReference type="InterPro" id="IPR002220">
    <property type="entry name" value="DapA-like"/>
</dbReference>
<dbReference type="HAMAP" id="MF_00418">
    <property type="entry name" value="DapA"/>
    <property type="match status" value="1"/>
</dbReference>
<evidence type="ECO:0000256" key="2">
    <source>
        <dbReference type="ARBA" id="ARBA00005120"/>
    </source>
</evidence>
<dbReference type="PANTHER" id="PTHR12128:SF66">
    <property type="entry name" value="4-HYDROXY-2-OXOGLUTARATE ALDOLASE, MITOCHONDRIAL"/>
    <property type="match status" value="1"/>
</dbReference>
<keyword evidence="9 12" id="KW-0456">Lyase</keyword>
<keyword evidence="7 12" id="KW-0220">Diaminopimelate biosynthesis</keyword>
<keyword evidence="5 12" id="KW-0963">Cytoplasm</keyword>
<dbReference type="EC" id="4.3.3.7" evidence="4 12"/>
<dbReference type="SUPFAM" id="SSF51569">
    <property type="entry name" value="Aldolase"/>
    <property type="match status" value="1"/>
</dbReference>
<dbReference type="RefSeq" id="WP_211912398.1">
    <property type="nucleotide sequence ID" value="NZ_CP036498.1"/>
</dbReference>
<evidence type="ECO:0000256" key="12">
    <source>
        <dbReference type="HAMAP-Rule" id="MF_00418"/>
    </source>
</evidence>
<organism evidence="14 15">
    <name type="scientific">Tardiphaga alba</name>
    <dbReference type="NCBI Taxonomy" id="340268"/>
    <lineage>
        <taxon>Bacteria</taxon>
        <taxon>Pseudomonadati</taxon>
        <taxon>Pseudomonadota</taxon>
        <taxon>Alphaproteobacteria</taxon>
        <taxon>Hyphomicrobiales</taxon>
        <taxon>Nitrobacteraceae</taxon>
        <taxon>Tardiphaga</taxon>
    </lineage>
</organism>
<feature type="site" description="Part of a proton relay during catalysis" evidence="12">
    <location>
        <position position="123"/>
    </location>
</feature>
<comment type="caution">
    <text evidence="12">Was originally thought to be a dihydrodipicolinate synthase (DHDPS), catalyzing the condensation of (S)-aspartate-beta-semialdehyde [(S)-ASA] and pyruvate to dihydrodipicolinate (DHDP). However, it was shown in E.coli that the product of the enzymatic reaction is not dihydrodipicolinate but in fact (4S)-4-hydroxy-2,3,4,5-tetrahydro-(2S)-dipicolinic acid (HTPA), and that the consecutive dehydration reaction leading to DHDP is not spontaneous but catalyzed by DapB.</text>
</comment>
<keyword evidence="8 12" id="KW-0457">Lysine biosynthesis</keyword>
<dbReference type="PANTHER" id="PTHR12128">
    <property type="entry name" value="DIHYDRODIPICOLINATE SYNTHASE"/>
    <property type="match status" value="1"/>
</dbReference>
<reference evidence="14 15" key="1">
    <citation type="submission" date="2019-02" db="EMBL/GenBank/DDBJ databases">
        <title>Emended description of the genus Rhodopseudomonas and description of Rhodopseudomonas albus sp. nov., a non-phototrophic, heavy-metal-tolerant bacterium isolated from garden soil.</title>
        <authorList>
            <person name="Bao Z."/>
            <person name="Cao W.W."/>
            <person name="Sato Y."/>
            <person name="Nishizawa T."/>
            <person name="Zhao J."/>
            <person name="Guo Y."/>
            <person name="Ohta H."/>
        </authorList>
    </citation>
    <scope>NUCLEOTIDE SEQUENCE [LARGE SCALE GENOMIC DNA]</scope>
    <source>
        <strain evidence="14 15">SK50-23</strain>
    </source>
</reference>